<dbReference type="Proteomes" id="UP000826550">
    <property type="component" value="Chromosome"/>
</dbReference>
<evidence type="ECO:0000256" key="1">
    <source>
        <dbReference type="SAM" id="MobiDB-lite"/>
    </source>
</evidence>
<dbReference type="RefSeq" id="WP_220220198.1">
    <property type="nucleotide sequence ID" value="NZ_CP048268.1"/>
</dbReference>
<sequence length="191" mass="21794">MKINLTDLTTKIEQQDYLQDLETVKYADISKSKTKVKSLATKMIKETAAAIKHNSLSHVALEVTGQRPVTFVLENNIINLPYSNYKKIANFFEEEKDYPVFVYFETQSEFLNASNFRIDQIANEEEITQNEDEVIDKLVEAIMAKLSQVREYKKPEPVAKTKKPAAKKTTTKKVAAKKTVKKTTTKAKAKK</sequence>
<dbReference type="EMBL" id="CP048268">
    <property type="protein sequence ID" value="QYN53526.1"/>
    <property type="molecule type" value="Genomic_DNA"/>
</dbReference>
<feature type="region of interest" description="Disordered" evidence="1">
    <location>
        <begin position="153"/>
        <end position="191"/>
    </location>
</feature>
<feature type="compositionally biased region" description="Basic residues" evidence="1">
    <location>
        <begin position="160"/>
        <end position="191"/>
    </location>
</feature>
<evidence type="ECO:0008006" key="4">
    <source>
        <dbReference type="Google" id="ProtNLM"/>
    </source>
</evidence>
<organism evidence="2 3">
    <name type="scientific">Lactobacillus panisapium</name>
    <dbReference type="NCBI Taxonomy" id="2012495"/>
    <lineage>
        <taxon>Bacteria</taxon>
        <taxon>Bacillati</taxon>
        <taxon>Bacillota</taxon>
        <taxon>Bacilli</taxon>
        <taxon>Lactobacillales</taxon>
        <taxon>Lactobacillaceae</taxon>
        <taxon>Lactobacillus</taxon>
    </lineage>
</organism>
<accession>A0ABX8W6X2</accession>
<protein>
    <recommendedName>
        <fullName evidence="4">DUF3801 domain-containing protein</fullName>
    </recommendedName>
</protein>
<name>A0ABX8W6X2_9LACO</name>
<reference evidence="2 3" key="1">
    <citation type="submission" date="2020-01" db="EMBL/GenBank/DDBJ databases">
        <title>Vast differences in strain-level diversity in the gut microbiota of two closely related honey bee species.</title>
        <authorList>
            <person name="Ellegaard K.M."/>
            <person name="Suenami S."/>
            <person name="Miyazaki R."/>
            <person name="Engel P."/>
        </authorList>
    </citation>
    <scope>NUCLEOTIDE SEQUENCE [LARGE SCALE GENOMIC DNA]</scope>
    <source>
        <strain evidence="2 3">ESL0416</strain>
    </source>
</reference>
<proteinExistence type="predicted"/>
<evidence type="ECO:0000313" key="2">
    <source>
        <dbReference type="EMBL" id="QYN53526.1"/>
    </source>
</evidence>
<evidence type="ECO:0000313" key="3">
    <source>
        <dbReference type="Proteomes" id="UP000826550"/>
    </source>
</evidence>
<gene>
    <name evidence="2" type="ORF">GYM71_08895</name>
</gene>
<keyword evidence="3" id="KW-1185">Reference proteome</keyword>